<evidence type="ECO:0000256" key="2">
    <source>
        <dbReference type="ARBA" id="ARBA00009814"/>
    </source>
</evidence>
<keyword evidence="6" id="KW-0732">Signal</keyword>
<name>A0AAP0MZZ2_9ROSI</name>
<dbReference type="PANTHER" id="PTHR13321:SF2">
    <property type="entry name" value="MEDIATOR OF RNA POLYMERASE II TRANSCRIPTION SUBUNIT 18"/>
    <property type="match status" value="1"/>
</dbReference>
<keyword evidence="4" id="KW-0804">Transcription</keyword>
<evidence type="ECO:0008006" key="9">
    <source>
        <dbReference type="Google" id="ProtNLM"/>
    </source>
</evidence>
<evidence type="ECO:0000256" key="3">
    <source>
        <dbReference type="ARBA" id="ARBA00023015"/>
    </source>
</evidence>
<dbReference type="GO" id="GO:0016592">
    <property type="term" value="C:mediator complex"/>
    <property type="evidence" value="ECO:0007669"/>
    <property type="project" value="InterPro"/>
</dbReference>
<dbReference type="Proteomes" id="UP001428341">
    <property type="component" value="Unassembled WGS sequence"/>
</dbReference>
<dbReference type="InterPro" id="IPR019095">
    <property type="entry name" value="Mediator_Med18"/>
</dbReference>
<reference evidence="7 8" key="1">
    <citation type="submission" date="2024-05" db="EMBL/GenBank/DDBJ databases">
        <title>Haplotype-resolved chromosome-level genome assembly of Huyou (Citrus changshanensis).</title>
        <authorList>
            <person name="Miao C."/>
            <person name="Chen W."/>
            <person name="Wu Y."/>
            <person name="Wang L."/>
            <person name="Zhao S."/>
            <person name="Grierson D."/>
            <person name="Xu C."/>
            <person name="Chen K."/>
        </authorList>
    </citation>
    <scope>NUCLEOTIDE SEQUENCE [LARGE SCALE GENOMIC DNA]</scope>
    <source>
        <strain evidence="7">01-14</strain>
        <tissue evidence="7">Leaf</tissue>
    </source>
</reference>
<dbReference type="GO" id="GO:0070847">
    <property type="term" value="C:core mediator complex"/>
    <property type="evidence" value="ECO:0007669"/>
    <property type="project" value="TreeGrafter"/>
</dbReference>
<proteinExistence type="inferred from homology"/>
<accession>A0AAP0MZZ2</accession>
<dbReference type="AlphaFoldDB" id="A0AAP0MZZ2"/>
<keyword evidence="8" id="KW-1185">Reference proteome</keyword>
<dbReference type="Gene3D" id="2.40.320.10">
    <property type="entry name" value="Hypothetical Protein Pfu-838710-001"/>
    <property type="match status" value="1"/>
</dbReference>
<keyword evidence="3" id="KW-0805">Transcription regulation</keyword>
<evidence type="ECO:0000256" key="5">
    <source>
        <dbReference type="ARBA" id="ARBA00023242"/>
    </source>
</evidence>
<evidence type="ECO:0000256" key="6">
    <source>
        <dbReference type="SAM" id="SignalP"/>
    </source>
</evidence>
<protein>
    <recommendedName>
        <fullName evidence="9">Mediator of RNA polymerase II transcription subunit 18</fullName>
    </recommendedName>
</protein>
<comment type="subcellular location">
    <subcellularLocation>
        <location evidence="1">Nucleus</location>
    </subcellularLocation>
</comment>
<evidence type="ECO:0000313" key="7">
    <source>
        <dbReference type="EMBL" id="KAK9228622.1"/>
    </source>
</evidence>
<keyword evidence="5" id="KW-0539">Nucleus</keyword>
<dbReference type="EMBL" id="JBCGBO010000001">
    <property type="protein sequence ID" value="KAK9228622.1"/>
    <property type="molecule type" value="Genomic_DNA"/>
</dbReference>
<evidence type="ECO:0000256" key="4">
    <source>
        <dbReference type="ARBA" id="ARBA00023163"/>
    </source>
</evidence>
<evidence type="ECO:0000256" key="1">
    <source>
        <dbReference type="ARBA" id="ARBA00004123"/>
    </source>
</evidence>
<feature type="chain" id="PRO_5042901135" description="Mediator of RNA polymerase II transcription subunit 18" evidence="6">
    <location>
        <begin position="20"/>
        <end position="336"/>
    </location>
</feature>
<feature type="signal peptide" evidence="6">
    <location>
        <begin position="1"/>
        <end position="19"/>
    </location>
</feature>
<gene>
    <name evidence="7" type="ORF">WN944_021575</name>
</gene>
<dbReference type="GO" id="GO:0006369">
    <property type="term" value="P:termination of RNA polymerase II transcription"/>
    <property type="evidence" value="ECO:0007669"/>
    <property type="project" value="TreeGrafter"/>
</dbReference>
<dbReference type="PANTHER" id="PTHR13321">
    <property type="entry name" value="MEDIATOR OF RNA POLYMERASE II TRANSCRIPTION, SUBUNIT 18"/>
    <property type="match status" value="1"/>
</dbReference>
<comment type="caution">
    <text evidence="7">The sequence shown here is derived from an EMBL/GenBank/DDBJ whole genome shotgun (WGS) entry which is preliminary data.</text>
</comment>
<dbReference type="Pfam" id="PF17181">
    <property type="entry name" value="EPF"/>
    <property type="match status" value="1"/>
</dbReference>
<organism evidence="7 8">
    <name type="scientific">Citrus x changshan-huyou</name>
    <dbReference type="NCBI Taxonomy" id="2935761"/>
    <lineage>
        <taxon>Eukaryota</taxon>
        <taxon>Viridiplantae</taxon>
        <taxon>Streptophyta</taxon>
        <taxon>Embryophyta</taxon>
        <taxon>Tracheophyta</taxon>
        <taxon>Spermatophyta</taxon>
        <taxon>Magnoliopsida</taxon>
        <taxon>eudicotyledons</taxon>
        <taxon>Gunneridae</taxon>
        <taxon>Pentapetalae</taxon>
        <taxon>rosids</taxon>
        <taxon>malvids</taxon>
        <taxon>Sapindales</taxon>
        <taxon>Rutaceae</taxon>
        <taxon>Aurantioideae</taxon>
        <taxon>Citrus</taxon>
    </lineage>
</organism>
<dbReference type="GO" id="GO:0006357">
    <property type="term" value="P:regulation of transcription by RNA polymerase II"/>
    <property type="evidence" value="ECO:0007669"/>
    <property type="project" value="InterPro"/>
</dbReference>
<comment type="similarity">
    <text evidence="2">Belongs to the Mediator complex subunit 18 family.</text>
</comment>
<sequence length="336" mass="36537">MSSLCSLLLLLFLCSPVSSIYLPPSSPRPGPRGLLFEDKTRLGSIPPSCHNKCNQCHPCMAVQVPTLPGPKAARARARARAHPMAFYNDPSSLTKKYSNYKPLGWKCRWFLLLSSVISFKGSIRRASLANSCTKVKISVNSSEEFAHHFICLEHVEALEILLQGICGVQRDRLRVHEICLKNNPNLGNVASEVRLLCDLEQPEPTWTMVESKVSKNALRLFNALGYKLDHELLRVGFAFHFQRGAQITVTVSSVNKMLKLHATDEAVPVTPGIQLVEVTAPASSENYTEVASAVSSFCEYLAPLLHLSKPGVSTGVVPTAAAAAVSLMSDGGGTTL</sequence>
<evidence type="ECO:0000313" key="8">
    <source>
        <dbReference type="Proteomes" id="UP001428341"/>
    </source>
</evidence>
<dbReference type="GO" id="GO:0003712">
    <property type="term" value="F:transcription coregulator activity"/>
    <property type="evidence" value="ECO:0007669"/>
    <property type="project" value="InterPro"/>
</dbReference>